<gene>
    <name evidence="1" type="ORF">ALEPTO_LOCUS14256</name>
</gene>
<feature type="non-terminal residue" evidence="1">
    <location>
        <position position="1"/>
    </location>
</feature>
<evidence type="ECO:0000313" key="1">
    <source>
        <dbReference type="EMBL" id="CAG8773119.1"/>
    </source>
</evidence>
<reference evidence="1" key="1">
    <citation type="submission" date="2021-06" db="EMBL/GenBank/DDBJ databases">
        <authorList>
            <person name="Kallberg Y."/>
            <person name="Tangrot J."/>
            <person name="Rosling A."/>
        </authorList>
    </citation>
    <scope>NUCLEOTIDE SEQUENCE</scope>
    <source>
        <strain evidence="1">FL130A</strain>
    </source>
</reference>
<comment type="caution">
    <text evidence="1">The sequence shown here is derived from an EMBL/GenBank/DDBJ whole genome shotgun (WGS) entry which is preliminary data.</text>
</comment>
<name>A0A9N9JCF5_9GLOM</name>
<dbReference type="Proteomes" id="UP000789508">
    <property type="component" value="Unassembled WGS sequence"/>
</dbReference>
<proteinExistence type="predicted"/>
<protein>
    <submittedName>
        <fullName evidence="1">511_t:CDS:1</fullName>
    </submittedName>
</protein>
<dbReference type="AlphaFoldDB" id="A0A9N9JCF5"/>
<evidence type="ECO:0000313" key="2">
    <source>
        <dbReference type="Proteomes" id="UP000789508"/>
    </source>
</evidence>
<accession>A0A9N9JCF5</accession>
<sequence>MSLKEITREENKMEIIKESPDISLIGKKYQYKEGMKSKAATQTQDVEIDSVQQQIQGLEITAKQQMQV</sequence>
<dbReference type="EMBL" id="CAJVPS010053794">
    <property type="protein sequence ID" value="CAG8773119.1"/>
    <property type="molecule type" value="Genomic_DNA"/>
</dbReference>
<keyword evidence="2" id="KW-1185">Reference proteome</keyword>
<feature type="non-terminal residue" evidence="1">
    <location>
        <position position="68"/>
    </location>
</feature>
<organism evidence="1 2">
    <name type="scientific">Ambispora leptoticha</name>
    <dbReference type="NCBI Taxonomy" id="144679"/>
    <lineage>
        <taxon>Eukaryota</taxon>
        <taxon>Fungi</taxon>
        <taxon>Fungi incertae sedis</taxon>
        <taxon>Mucoromycota</taxon>
        <taxon>Glomeromycotina</taxon>
        <taxon>Glomeromycetes</taxon>
        <taxon>Archaeosporales</taxon>
        <taxon>Ambisporaceae</taxon>
        <taxon>Ambispora</taxon>
    </lineage>
</organism>